<dbReference type="AlphaFoldDB" id="A0A0W4ZPU9"/>
<dbReference type="VEuPathDB" id="FungiDB:T551_01682"/>
<evidence type="ECO:0000313" key="10">
    <source>
        <dbReference type="EMBL" id="KTW30399.1"/>
    </source>
</evidence>
<evidence type="ECO:0000256" key="6">
    <source>
        <dbReference type="PROSITE-ProRule" id="PRU00546"/>
    </source>
</evidence>
<evidence type="ECO:0000259" key="9">
    <source>
        <dbReference type="PROSITE" id="PS51188"/>
    </source>
</evidence>
<evidence type="ECO:0000256" key="2">
    <source>
        <dbReference type="ARBA" id="ARBA00022737"/>
    </source>
</evidence>
<dbReference type="SUPFAM" id="SSF57938">
    <property type="entry name" value="DnaJ/Hsp40 cysteine-rich domain"/>
    <property type="match status" value="1"/>
</dbReference>
<dbReference type="CDD" id="cd06257">
    <property type="entry name" value="DnaJ"/>
    <property type="match status" value="1"/>
</dbReference>
<feature type="signal peptide" evidence="7">
    <location>
        <begin position="1"/>
        <end position="23"/>
    </location>
</feature>
<dbReference type="eggNOG" id="KOG0712">
    <property type="taxonomic scope" value="Eukaryota"/>
</dbReference>
<proteinExistence type="predicted"/>
<dbReference type="CDD" id="cd10747">
    <property type="entry name" value="DnaJ_C"/>
    <property type="match status" value="1"/>
</dbReference>
<dbReference type="Gene3D" id="2.10.230.10">
    <property type="entry name" value="Heat shock protein DnaJ, cysteine-rich domain"/>
    <property type="match status" value="1"/>
</dbReference>
<evidence type="ECO:0000256" key="5">
    <source>
        <dbReference type="ARBA" id="ARBA00023186"/>
    </source>
</evidence>
<evidence type="ECO:0000256" key="4">
    <source>
        <dbReference type="ARBA" id="ARBA00022833"/>
    </source>
</evidence>
<keyword evidence="7" id="KW-0732">Signal</keyword>
<dbReference type="OrthoDB" id="550424at2759"/>
<dbReference type="Proteomes" id="UP000053447">
    <property type="component" value="Unassembled WGS sequence"/>
</dbReference>
<dbReference type="GO" id="GO:0030544">
    <property type="term" value="F:Hsp70 protein binding"/>
    <property type="evidence" value="ECO:0007669"/>
    <property type="project" value="InterPro"/>
</dbReference>
<evidence type="ECO:0008006" key="12">
    <source>
        <dbReference type="Google" id="ProtNLM"/>
    </source>
</evidence>
<dbReference type="PRINTS" id="PR00625">
    <property type="entry name" value="JDOMAIN"/>
</dbReference>
<dbReference type="STRING" id="1408657.A0A0W4ZPU9"/>
<gene>
    <name evidence="10" type="ORF">T551_01682</name>
</gene>
<dbReference type="GO" id="GO:0051082">
    <property type="term" value="F:unfolded protein binding"/>
    <property type="evidence" value="ECO:0007669"/>
    <property type="project" value="InterPro"/>
</dbReference>
<dbReference type="InterPro" id="IPR036869">
    <property type="entry name" value="J_dom_sf"/>
</dbReference>
<keyword evidence="4 6" id="KW-0862">Zinc</keyword>
<dbReference type="EMBL" id="LFWA01000007">
    <property type="protein sequence ID" value="KTW30399.1"/>
    <property type="molecule type" value="Genomic_DNA"/>
</dbReference>
<evidence type="ECO:0000259" key="8">
    <source>
        <dbReference type="PROSITE" id="PS50076"/>
    </source>
</evidence>
<dbReference type="SUPFAM" id="SSF46565">
    <property type="entry name" value="Chaperone J-domain"/>
    <property type="match status" value="1"/>
</dbReference>
<dbReference type="InterPro" id="IPR001305">
    <property type="entry name" value="HSP_DnaJ_Cys-rich_dom"/>
</dbReference>
<name>A0A0W4ZPU9_PNEJ7</name>
<evidence type="ECO:0000256" key="1">
    <source>
        <dbReference type="ARBA" id="ARBA00022723"/>
    </source>
</evidence>
<dbReference type="Pfam" id="PF01556">
    <property type="entry name" value="DnaJ_C"/>
    <property type="match status" value="1"/>
</dbReference>
<dbReference type="GeneID" id="28940200"/>
<dbReference type="GO" id="GO:0006457">
    <property type="term" value="P:protein folding"/>
    <property type="evidence" value="ECO:0007669"/>
    <property type="project" value="InterPro"/>
</dbReference>
<dbReference type="PROSITE" id="PS50076">
    <property type="entry name" value="DNAJ_2"/>
    <property type="match status" value="1"/>
</dbReference>
<dbReference type="FunFam" id="2.10.230.10:FF:000001">
    <property type="entry name" value="DnaJ subfamily A member 2"/>
    <property type="match status" value="1"/>
</dbReference>
<feature type="domain" description="CR-type" evidence="9">
    <location>
        <begin position="141"/>
        <end position="226"/>
    </location>
</feature>
<dbReference type="CDD" id="cd10719">
    <property type="entry name" value="DnaJ_zf"/>
    <property type="match status" value="1"/>
</dbReference>
<keyword evidence="3 6" id="KW-0863">Zinc-finger</keyword>
<dbReference type="GO" id="GO:0008270">
    <property type="term" value="F:zinc ion binding"/>
    <property type="evidence" value="ECO:0007669"/>
    <property type="project" value="UniProtKB-KW"/>
</dbReference>
<organism evidence="10 11">
    <name type="scientific">Pneumocystis jirovecii (strain RU7)</name>
    <name type="common">Human pneumocystis pneumonia agent</name>
    <dbReference type="NCBI Taxonomy" id="1408657"/>
    <lineage>
        <taxon>Eukaryota</taxon>
        <taxon>Fungi</taxon>
        <taxon>Dikarya</taxon>
        <taxon>Ascomycota</taxon>
        <taxon>Taphrinomycotina</taxon>
        <taxon>Pneumocystomycetes</taxon>
        <taxon>Pneumocystaceae</taxon>
        <taxon>Pneumocystis</taxon>
    </lineage>
</organism>
<dbReference type="InterPro" id="IPR008971">
    <property type="entry name" value="HSP40/DnaJ_pept-bd"/>
</dbReference>
<dbReference type="InterPro" id="IPR036410">
    <property type="entry name" value="HSP_DnaJ_Cys-rich_dom_sf"/>
</dbReference>
<dbReference type="Gene3D" id="2.60.260.20">
    <property type="entry name" value="Urease metallochaperone UreE, N-terminal domain"/>
    <property type="match status" value="2"/>
</dbReference>
<dbReference type="SMART" id="SM00271">
    <property type="entry name" value="DnaJ"/>
    <property type="match status" value="1"/>
</dbReference>
<protein>
    <recommendedName>
        <fullName evidence="12">Chaperone DnaJ</fullName>
    </recommendedName>
</protein>
<evidence type="ECO:0000313" key="11">
    <source>
        <dbReference type="Proteomes" id="UP000053447"/>
    </source>
</evidence>
<evidence type="ECO:0000256" key="3">
    <source>
        <dbReference type="ARBA" id="ARBA00022771"/>
    </source>
</evidence>
<keyword evidence="2" id="KW-0677">Repeat</keyword>
<dbReference type="PROSITE" id="PS00636">
    <property type="entry name" value="DNAJ_1"/>
    <property type="match status" value="1"/>
</dbReference>
<dbReference type="Pfam" id="PF00684">
    <property type="entry name" value="DnaJ_CXXCXGXG"/>
    <property type="match status" value="1"/>
</dbReference>
<keyword evidence="11" id="KW-1185">Reference proteome</keyword>
<comment type="caution">
    <text evidence="10">The sequence shown here is derived from an EMBL/GenBank/DDBJ whole genome shotgun (WGS) entry which is preliminary data.</text>
</comment>
<dbReference type="Pfam" id="PF00226">
    <property type="entry name" value="DnaJ"/>
    <property type="match status" value="1"/>
</dbReference>
<dbReference type="SUPFAM" id="SSF49493">
    <property type="entry name" value="HSP40/DnaJ peptide-binding domain"/>
    <property type="match status" value="2"/>
</dbReference>
<keyword evidence="5" id="KW-0143">Chaperone</keyword>
<reference evidence="11" key="1">
    <citation type="journal article" date="2016" name="Nat. Commun.">
        <title>Genome analysis of three Pneumocystis species reveals adaptation mechanisms to life exclusively in mammalian hosts.</title>
        <authorList>
            <person name="Ma L."/>
            <person name="Chen Z."/>
            <person name="Huang D.W."/>
            <person name="Kutty G."/>
            <person name="Ishihara M."/>
            <person name="Wang H."/>
            <person name="Abouelleil A."/>
            <person name="Bishop L."/>
            <person name="Davey E."/>
            <person name="Deng R."/>
            <person name="Deng X."/>
            <person name="Fan L."/>
            <person name="Fantoni G."/>
            <person name="Fitzgerald M."/>
            <person name="Gogineni E."/>
            <person name="Goldberg J.M."/>
            <person name="Handley G."/>
            <person name="Hu X."/>
            <person name="Huber C."/>
            <person name="Jiao X."/>
            <person name="Jones K."/>
            <person name="Levin J.Z."/>
            <person name="Liu Y."/>
            <person name="Macdonald P."/>
            <person name="Melnikov A."/>
            <person name="Raley C."/>
            <person name="Sassi M."/>
            <person name="Sherman B.T."/>
            <person name="Song X."/>
            <person name="Sykes S."/>
            <person name="Tran B."/>
            <person name="Walsh L."/>
            <person name="Xia Y."/>
            <person name="Yang J."/>
            <person name="Young S."/>
            <person name="Zeng Q."/>
            <person name="Zheng X."/>
            <person name="Stephens R."/>
            <person name="Nusbaum C."/>
            <person name="Birren B.W."/>
            <person name="Azadi P."/>
            <person name="Lempicki R.A."/>
            <person name="Cuomo C.A."/>
            <person name="Kovacs J.A."/>
        </authorList>
    </citation>
    <scope>NUCLEOTIDE SEQUENCE [LARGE SCALE GENOMIC DNA]</scope>
    <source>
        <strain evidence="11">RU7</strain>
    </source>
</reference>
<dbReference type="InterPro" id="IPR018253">
    <property type="entry name" value="DnaJ_domain_CS"/>
</dbReference>
<feature type="chain" id="PRO_5006933881" description="Chaperone DnaJ" evidence="7">
    <location>
        <begin position="24"/>
        <end position="381"/>
    </location>
</feature>
<feature type="domain" description="J" evidence="8">
    <location>
        <begin position="26"/>
        <end position="88"/>
    </location>
</feature>
<keyword evidence="1 6" id="KW-0479">Metal-binding</keyword>
<sequence length="381" mass="44131">MIKNLLFIYLFFFLSFFISFILAETDYYKVLNVDRDADNRELKKAYLRLSKKWHPDKNGGDEKMFRDIAYAYEVLSNPEKRKIYDMHGEEGLKKYEGNQDSEYHDPFDIFSKIFEKHFQGAKRGPNMEKFVEVELEELYYGSTLTIDIDKQMICHHCQGTGKDPQHKHSSTLCTKCNGYGIRVIRQMIIPGLYQTYQIICDECSGKGHVFSYPCTVCDGNKVVQSTETYTLNIPPGAPYGYQFIFQNEANESPEWEAGDLCIIIIEKPYSKSGWRRKNNDLYRVETISLLDALLGEWTRKIKLFNKDYFNVTKLAGDTVQSGHVDVFPGKGMPVWDTSHSTSRSNKGNAYIEWRVILPELKPGDPLRKSCLSRLPFSYTNT</sequence>
<dbReference type="Gene3D" id="1.10.287.110">
    <property type="entry name" value="DnaJ domain"/>
    <property type="match status" value="1"/>
</dbReference>
<dbReference type="InterPro" id="IPR002939">
    <property type="entry name" value="DnaJ_C"/>
</dbReference>
<dbReference type="PROSITE" id="PS51188">
    <property type="entry name" value="ZF_CR"/>
    <property type="match status" value="1"/>
</dbReference>
<dbReference type="RefSeq" id="XP_018229690.1">
    <property type="nucleotide sequence ID" value="XM_018373945.1"/>
</dbReference>
<accession>A0A0W4ZPU9</accession>
<dbReference type="InterPro" id="IPR044713">
    <property type="entry name" value="DNJA1/2-like"/>
</dbReference>
<feature type="zinc finger region" description="CR-type" evidence="6">
    <location>
        <begin position="141"/>
        <end position="226"/>
    </location>
</feature>
<dbReference type="PANTHER" id="PTHR43888">
    <property type="entry name" value="DNAJ-LIKE-2, ISOFORM A-RELATED"/>
    <property type="match status" value="1"/>
</dbReference>
<evidence type="ECO:0000256" key="7">
    <source>
        <dbReference type="SAM" id="SignalP"/>
    </source>
</evidence>
<dbReference type="InterPro" id="IPR001623">
    <property type="entry name" value="DnaJ_domain"/>
</dbReference>